<feature type="region of interest" description="Disordered" evidence="11">
    <location>
        <begin position="1"/>
        <end position="36"/>
    </location>
</feature>
<dbReference type="SUPFAM" id="SSF55729">
    <property type="entry name" value="Acyl-CoA N-acyltransferases (Nat)"/>
    <property type="match status" value="1"/>
</dbReference>
<evidence type="ECO:0000256" key="8">
    <source>
        <dbReference type="ARBA" id="ARBA00035148"/>
    </source>
</evidence>
<evidence type="ECO:0000256" key="10">
    <source>
        <dbReference type="ARBA" id="ARBA00045746"/>
    </source>
</evidence>
<evidence type="ECO:0000313" key="14">
    <source>
        <dbReference type="Proteomes" id="UP000279833"/>
    </source>
</evidence>
<dbReference type="PANTHER" id="PTHR13256">
    <property type="entry name" value="N-ACETYLTRANSFERASE 9"/>
    <property type="match status" value="1"/>
</dbReference>
<dbReference type="Gene3D" id="1.10.10.10">
    <property type="entry name" value="Winged helix-like DNA-binding domain superfamily/Winged helix DNA-binding domain"/>
    <property type="match status" value="1"/>
</dbReference>
<dbReference type="STRING" id="6186.A0A183K416"/>
<keyword evidence="3" id="KW-0808">Transferase</keyword>
<comment type="subunit">
    <text evidence="7">Component of the small ribosomal subunit.</text>
</comment>
<dbReference type="PANTHER" id="PTHR13256:SF16">
    <property type="entry name" value="ALPHA_BETA-TUBULIN-N-ACETYLTRANSFERASE 9"/>
    <property type="match status" value="1"/>
</dbReference>
<dbReference type="GO" id="GO:0005840">
    <property type="term" value="C:ribosome"/>
    <property type="evidence" value="ECO:0007669"/>
    <property type="project" value="UniProtKB-KW"/>
</dbReference>
<keyword evidence="5" id="KW-0687">Ribonucleoprotein</keyword>
<dbReference type="WBParaSite" id="SCUD_0000973401-mRNA-1">
    <property type="protein sequence ID" value="SCUD_0000973401-mRNA-1"/>
    <property type="gene ID" value="SCUD_0000973401"/>
</dbReference>
<feature type="compositionally biased region" description="Basic residues" evidence="11">
    <location>
        <begin position="27"/>
        <end position="36"/>
    </location>
</feature>
<organism evidence="15">
    <name type="scientific">Schistosoma curassoni</name>
    <dbReference type="NCBI Taxonomy" id="6186"/>
    <lineage>
        <taxon>Eukaryota</taxon>
        <taxon>Metazoa</taxon>
        <taxon>Spiralia</taxon>
        <taxon>Lophotrochozoa</taxon>
        <taxon>Platyhelminthes</taxon>
        <taxon>Trematoda</taxon>
        <taxon>Digenea</taxon>
        <taxon>Strigeidida</taxon>
        <taxon>Schistosomatoidea</taxon>
        <taxon>Schistosomatidae</taxon>
        <taxon>Schistosoma</taxon>
    </lineage>
</organism>
<evidence type="ECO:0000313" key="13">
    <source>
        <dbReference type="EMBL" id="VDP36846.1"/>
    </source>
</evidence>
<dbReference type="GO" id="GO:1990904">
    <property type="term" value="C:ribonucleoprotein complex"/>
    <property type="evidence" value="ECO:0007669"/>
    <property type="project" value="UniProtKB-KW"/>
</dbReference>
<dbReference type="InterPro" id="IPR016181">
    <property type="entry name" value="Acyl_CoA_acyltransferase"/>
</dbReference>
<gene>
    <name evidence="13" type="ORF">SCUD_LOCUS9734</name>
</gene>
<comment type="similarity">
    <text evidence="1">Belongs to the eukaryotic ribosomal protein eS25 family.</text>
</comment>
<dbReference type="InterPro" id="IPR004977">
    <property type="entry name" value="Ribosomal_eS25"/>
</dbReference>
<evidence type="ECO:0000256" key="7">
    <source>
        <dbReference type="ARBA" id="ARBA00035021"/>
    </source>
</evidence>
<dbReference type="EMBL" id="UZAK01033391">
    <property type="protein sequence ID" value="VDP36846.1"/>
    <property type="molecule type" value="Genomic_DNA"/>
</dbReference>
<dbReference type="Proteomes" id="UP000279833">
    <property type="component" value="Unassembled WGS sequence"/>
</dbReference>
<evidence type="ECO:0000256" key="1">
    <source>
        <dbReference type="ARBA" id="ARBA00009106"/>
    </source>
</evidence>
<dbReference type="Pfam" id="PF13302">
    <property type="entry name" value="Acetyltransf_3"/>
    <property type="match status" value="1"/>
</dbReference>
<comment type="function">
    <text evidence="10">Component of the small ribosomal subunit. The ribosome is a large ribonucleoprotein complex responsible for the synthesis of proteins in the cell.</text>
</comment>
<sequence>MPPKQASKGGKKEPSKKPMKPKEGGGKAKKKKWSKGKVRDKLANMVLFDPATFEKLLKEVPQYKVITPSVVSERLKIRASLARHALEELWRRGMRLNQETVLETSRLFMVPYLRIYVPKYHSWMQDSWLRASTSSEQLTLDEEFEAQEQWCHLDDRLTFILLSKQLYQDYWLLNSNNKTDTIESQLNIYENAEIFSMIGDVNLFITYSHMVNDFEGELSVMIAESKYRGQGLAAEALAGILEYSGRHLPMKLNSLVAKVSMTNESSIHFFQNRLNFIERSRNTIFNEIEFVPEIQQLSSDDQNQSKFKNLASNTSQLIIDRLLANSLGSTSFKWYYTEKDLNLWRQTPRE</sequence>
<evidence type="ECO:0000256" key="3">
    <source>
        <dbReference type="ARBA" id="ARBA00022679"/>
    </source>
</evidence>
<reference evidence="13 14" key="2">
    <citation type="submission" date="2018-11" db="EMBL/GenBank/DDBJ databases">
        <authorList>
            <consortium name="Pathogen Informatics"/>
        </authorList>
    </citation>
    <scope>NUCLEOTIDE SEQUENCE [LARGE SCALE GENOMIC DNA]</scope>
    <source>
        <strain evidence="13">Dakar</strain>
        <strain evidence="14">Dakar, Senegal</strain>
    </source>
</reference>
<proteinExistence type="inferred from homology"/>
<dbReference type="InterPro" id="IPR036388">
    <property type="entry name" value="WH-like_DNA-bd_sf"/>
</dbReference>
<dbReference type="InterPro" id="IPR000182">
    <property type="entry name" value="GNAT_dom"/>
</dbReference>
<dbReference type="InterPro" id="IPR039135">
    <property type="entry name" value="NAT9-like"/>
</dbReference>
<evidence type="ECO:0000256" key="6">
    <source>
        <dbReference type="ARBA" id="ARBA00023315"/>
    </source>
</evidence>
<dbReference type="Pfam" id="PF03297">
    <property type="entry name" value="Ribosomal_S25"/>
    <property type="match status" value="1"/>
</dbReference>
<dbReference type="GO" id="GO:0008080">
    <property type="term" value="F:N-acetyltransferase activity"/>
    <property type="evidence" value="ECO:0007669"/>
    <property type="project" value="InterPro"/>
</dbReference>
<accession>A0A183K416</accession>
<dbReference type="AlphaFoldDB" id="A0A183K416"/>
<evidence type="ECO:0000256" key="9">
    <source>
        <dbReference type="ARBA" id="ARBA00035460"/>
    </source>
</evidence>
<reference evidence="15" key="1">
    <citation type="submission" date="2016-06" db="UniProtKB">
        <authorList>
            <consortium name="WormBaseParasite"/>
        </authorList>
    </citation>
    <scope>IDENTIFICATION</scope>
</reference>
<evidence type="ECO:0000256" key="2">
    <source>
        <dbReference type="ARBA" id="ARBA00009342"/>
    </source>
</evidence>
<feature type="compositionally biased region" description="Basic and acidic residues" evidence="11">
    <location>
        <begin position="10"/>
        <end position="26"/>
    </location>
</feature>
<comment type="similarity">
    <text evidence="2">Belongs to the acetyltransferase family. GNAT subfamily.</text>
</comment>
<keyword evidence="6" id="KW-0012">Acyltransferase</keyword>
<protein>
    <recommendedName>
        <fullName evidence="8">Small ribosomal subunit protein eS25</fullName>
    </recommendedName>
    <alternativeName>
        <fullName evidence="9">40S ribosomal protein S25</fullName>
    </alternativeName>
</protein>
<evidence type="ECO:0000256" key="4">
    <source>
        <dbReference type="ARBA" id="ARBA00022980"/>
    </source>
</evidence>
<name>A0A183K416_9TREM</name>
<evidence type="ECO:0000259" key="12">
    <source>
        <dbReference type="Pfam" id="PF13302"/>
    </source>
</evidence>
<feature type="domain" description="N-acetyltransferase" evidence="12">
    <location>
        <begin position="186"/>
        <end position="270"/>
    </location>
</feature>
<evidence type="ECO:0000313" key="15">
    <source>
        <dbReference type="WBParaSite" id="SCUD_0000973401-mRNA-1"/>
    </source>
</evidence>
<evidence type="ECO:0000256" key="5">
    <source>
        <dbReference type="ARBA" id="ARBA00023274"/>
    </source>
</evidence>
<keyword evidence="4" id="KW-0689">Ribosomal protein</keyword>
<keyword evidence="14" id="KW-1185">Reference proteome</keyword>
<evidence type="ECO:0000256" key="11">
    <source>
        <dbReference type="SAM" id="MobiDB-lite"/>
    </source>
</evidence>
<dbReference type="Gene3D" id="3.40.630.30">
    <property type="match status" value="1"/>
</dbReference>